<dbReference type="InterPro" id="IPR036397">
    <property type="entry name" value="RNaseH_sf"/>
</dbReference>
<dbReference type="GO" id="GO:0015074">
    <property type="term" value="P:DNA integration"/>
    <property type="evidence" value="ECO:0007669"/>
    <property type="project" value="InterPro"/>
</dbReference>
<organism evidence="2 3">
    <name type="scientific">Actinosynnema pretiosum subsp. pretiosum</name>
    <dbReference type="NCBI Taxonomy" id="103721"/>
    <lineage>
        <taxon>Bacteria</taxon>
        <taxon>Bacillati</taxon>
        <taxon>Actinomycetota</taxon>
        <taxon>Actinomycetes</taxon>
        <taxon>Pseudonocardiales</taxon>
        <taxon>Pseudonocardiaceae</taxon>
        <taxon>Actinosynnema</taxon>
    </lineage>
</organism>
<proteinExistence type="predicted"/>
<dbReference type="InterPro" id="IPR012337">
    <property type="entry name" value="RNaseH-like_sf"/>
</dbReference>
<gene>
    <name evidence="2" type="ORF">KCV87_12120</name>
</gene>
<evidence type="ECO:0000313" key="2">
    <source>
        <dbReference type="EMBL" id="QUF06724.1"/>
    </source>
</evidence>
<dbReference type="EMBL" id="CP073249">
    <property type="protein sequence ID" value="QUF06724.1"/>
    <property type="molecule type" value="Genomic_DNA"/>
</dbReference>
<dbReference type="GO" id="GO:0003676">
    <property type="term" value="F:nucleic acid binding"/>
    <property type="evidence" value="ECO:0007669"/>
    <property type="project" value="InterPro"/>
</dbReference>
<name>A0AA45R6C3_9PSEU</name>
<dbReference type="SUPFAM" id="SSF53098">
    <property type="entry name" value="Ribonuclease H-like"/>
    <property type="match status" value="1"/>
</dbReference>
<dbReference type="PANTHER" id="PTHR46889:SF4">
    <property type="entry name" value="TRANSPOSASE INSO FOR INSERTION SEQUENCE ELEMENT IS911B-RELATED"/>
    <property type="match status" value="1"/>
</dbReference>
<dbReference type="InterPro" id="IPR001584">
    <property type="entry name" value="Integrase_cat-core"/>
</dbReference>
<dbReference type="InterPro" id="IPR050900">
    <property type="entry name" value="Transposase_IS3/IS150/IS904"/>
</dbReference>
<accession>A0AA45R6C3</accession>
<dbReference type="PANTHER" id="PTHR46889">
    <property type="entry name" value="TRANSPOSASE INSF FOR INSERTION SEQUENCE IS3B-RELATED"/>
    <property type="match status" value="1"/>
</dbReference>
<sequence length="110" mass="12217">MLHRPIELAQYTSVAFTDHLLAAGIDASIGSVGDAYDNALAESTIGLHKTEPINRQGPWRARDQVEYATLEYIDWYNNRRLHSSIGHLSPAEVEAVYYLQHQPTPAGAVN</sequence>
<dbReference type="Pfam" id="PF13683">
    <property type="entry name" value="rve_3"/>
    <property type="match status" value="1"/>
</dbReference>
<reference evidence="2" key="1">
    <citation type="submission" date="2021-04" db="EMBL/GenBank/DDBJ databases">
        <title>Genomic sequence of Actinosynnema pretiosum subsp. pretiosum ATCC 31280 (C-14919).</title>
        <authorList>
            <person name="Bai L."/>
            <person name="Wang X."/>
            <person name="Xiao Y."/>
        </authorList>
    </citation>
    <scope>NUCLEOTIDE SEQUENCE</scope>
    <source>
        <strain evidence="2">ATCC 31280</strain>
    </source>
</reference>
<feature type="domain" description="Integrase catalytic" evidence="1">
    <location>
        <begin position="24"/>
        <end position="90"/>
    </location>
</feature>
<protein>
    <submittedName>
        <fullName evidence="2">Integrase core domain-containing protein</fullName>
    </submittedName>
</protein>
<dbReference type="Proteomes" id="UP000677152">
    <property type="component" value="Chromosome"/>
</dbReference>
<evidence type="ECO:0000259" key="1">
    <source>
        <dbReference type="Pfam" id="PF13683"/>
    </source>
</evidence>
<evidence type="ECO:0000313" key="3">
    <source>
        <dbReference type="Proteomes" id="UP000677152"/>
    </source>
</evidence>
<dbReference type="AlphaFoldDB" id="A0AA45R6C3"/>
<dbReference type="Gene3D" id="3.30.420.10">
    <property type="entry name" value="Ribonuclease H-like superfamily/Ribonuclease H"/>
    <property type="match status" value="1"/>
</dbReference>